<dbReference type="PANTHER" id="PTHR43806">
    <property type="entry name" value="PEPTIDASE S8"/>
    <property type="match status" value="1"/>
</dbReference>
<sequence>MPKNPREKQRNDRPNRANPYVHVAFQAKDQFGVETRGGGGTEFVPVTPALRSRLRKSLSAAVEACGQDLSIPDVPAVLVLELRNEAIAKSHRPTTLAAEGQADRVGHGALNEMLIAADASAIVALDRVIQSRTTKAIRENLSALEGIHSWGMQRRLPSTFRNLDAETLHSAIKMEAERVLVRLFSYASEETSRKVLQRFLEFLKRSNLTAEQLSQRSGSPVFLVPMEQLTKDKLTELLRFPAVRRILPEPQVHSSATAIAAPAGVYSLPLPSPDLPVVGVFDSGVAPKLKSLTPWIAGRDTYVLPPDTNYEHGTYVASLIACAAHLNEEDNGFPRVPCMVHDVAAAELNGTRLGDLILRLRTAIAKQPNVHVWNLSIATTSEVSDEEFSEFARELDSLSDQHNVLFVVSAGNYLEQPRRTWPASDGLLDRLASPGDSVRALTVGAVAHRANAVTLVQSGEPAPYSRRGPGPVFTPKPDVIHFGGNATTNWESTGVGVKILHPSGRTARVFGTSYSAPVVAALAAHTWRDLESGNRRNPIPVSPTLVKALIVHAAELNSPPRTVRERRYFGAGVPSDPLGVLYDSDSSFTLMFEIDLVDGAKWRKAPYPIPESLLVNGKLRAEVIMTCAYAPPLNGDAGAEYVRFNVSIGFGTLEPNEKGALEFAGQLPGDYEEGSHGFESAQIEHGGKWAPVKVFRRSMKNGVAGNVWAVQASVLRREFEPILIKPMRAVVLVTLRSLDGNPNVYADGRRALQRSGWITQTLPTGVNINI</sequence>
<evidence type="ECO:0000313" key="6">
    <source>
        <dbReference type="EMBL" id="SOY77707.1"/>
    </source>
</evidence>
<evidence type="ECO:0000313" key="7">
    <source>
        <dbReference type="Proteomes" id="UP000256297"/>
    </source>
</evidence>
<dbReference type="InterPro" id="IPR000209">
    <property type="entry name" value="Peptidase_S8/S53_dom"/>
</dbReference>
<dbReference type="InterPro" id="IPR034074">
    <property type="entry name" value="Y4bN_pept_dom"/>
</dbReference>
<dbReference type="InterPro" id="IPR036852">
    <property type="entry name" value="Peptidase_S8/S53_dom_sf"/>
</dbReference>
<evidence type="ECO:0000256" key="1">
    <source>
        <dbReference type="ARBA" id="ARBA00011073"/>
    </source>
</evidence>
<evidence type="ECO:0000256" key="3">
    <source>
        <dbReference type="ARBA" id="ARBA00022801"/>
    </source>
</evidence>
<dbReference type="NCBIfam" id="NF042956">
    <property type="entry name" value="IteS_antiphage"/>
    <property type="match status" value="1"/>
</dbReference>
<reference evidence="7" key="1">
    <citation type="submission" date="2018-01" db="EMBL/GenBank/DDBJ databases">
        <authorList>
            <person name="Gaut B.S."/>
            <person name="Morton B.R."/>
            <person name="Clegg M.T."/>
            <person name="Duvall M.R."/>
        </authorList>
    </citation>
    <scope>NUCLEOTIDE SEQUENCE [LARGE SCALE GENOMIC DNA]</scope>
</reference>
<evidence type="ECO:0000256" key="2">
    <source>
        <dbReference type="ARBA" id="ARBA00022670"/>
    </source>
</evidence>
<keyword evidence="2 6" id="KW-0645">Protease</keyword>
<organism evidence="6 7">
    <name type="scientific">Cupriavidus taiwanensis</name>
    <dbReference type="NCBI Taxonomy" id="164546"/>
    <lineage>
        <taxon>Bacteria</taxon>
        <taxon>Pseudomonadati</taxon>
        <taxon>Pseudomonadota</taxon>
        <taxon>Betaproteobacteria</taxon>
        <taxon>Burkholderiales</taxon>
        <taxon>Burkholderiaceae</taxon>
        <taxon>Cupriavidus</taxon>
    </lineage>
</organism>
<accession>A0A375CR24</accession>
<dbReference type="Pfam" id="PF00082">
    <property type="entry name" value="Peptidase_S8"/>
    <property type="match status" value="1"/>
</dbReference>
<evidence type="ECO:0000259" key="5">
    <source>
        <dbReference type="Pfam" id="PF00082"/>
    </source>
</evidence>
<gene>
    <name evidence="6" type="ORF">CBM2589_U10209</name>
</gene>
<dbReference type="SUPFAM" id="SSF52743">
    <property type="entry name" value="Subtilisin-like"/>
    <property type="match status" value="1"/>
</dbReference>
<proteinExistence type="inferred from homology"/>
<keyword evidence="3" id="KW-0378">Hydrolase</keyword>
<dbReference type="GO" id="GO:0004252">
    <property type="term" value="F:serine-type endopeptidase activity"/>
    <property type="evidence" value="ECO:0007669"/>
    <property type="project" value="InterPro"/>
</dbReference>
<comment type="similarity">
    <text evidence="1">Belongs to the peptidase S8 family.</text>
</comment>
<feature type="domain" description="Peptidase S8/S53" evidence="5">
    <location>
        <begin position="277"/>
        <end position="561"/>
    </location>
</feature>
<dbReference type="EMBL" id="OFSP01000078">
    <property type="protein sequence ID" value="SOY77707.1"/>
    <property type="molecule type" value="Genomic_DNA"/>
</dbReference>
<comment type="caution">
    <text evidence="6">The sequence shown here is derived from an EMBL/GenBank/DDBJ whole genome shotgun (WGS) entry which is preliminary data.</text>
</comment>
<dbReference type="RefSeq" id="WP_198046868.1">
    <property type="nucleotide sequence ID" value="NZ_OFSP01000078.1"/>
</dbReference>
<name>A0A375CR24_9BURK</name>
<dbReference type="Gene3D" id="3.40.50.200">
    <property type="entry name" value="Peptidase S8/S53 domain"/>
    <property type="match status" value="1"/>
</dbReference>
<dbReference type="Proteomes" id="UP000256297">
    <property type="component" value="Unassembled WGS sequence"/>
</dbReference>
<keyword evidence="4" id="KW-0720">Serine protease</keyword>
<dbReference type="InterPro" id="IPR050131">
    <property type="entry name" value="Peptidase_S8_subtilisin-like"/>
</dbReference>
<dbReference type="PANTHER" id="PTHR43806:SF11">
    <property type="entry name" value="CEREVISIN-RELATED"/>
    <property type="match status" value="1"/>
</dbReference>
<dbReference type="CDD" id="cd04847">
    <property type="entry name" value="Peptidases_S8_Subtilisin_like_2"/>
    <property type="match status" value="1"/>
</dbReference>
<dbReference type="AlphaFoldDB" id="A0A375CR24"/>
<dbReference type="InterPro" id="IPR049955">
    <property type="entry name" value="IteS-like"/>
</dbReference>
<dbReference type="InterPro" id="IPR023828">
    <property type="entry name" value="Peptidase_S8_Ser-AS"/>
</dbReference>
<evidence type="ECO:0000256" key="4">
    <source>
        <dbReference type="ARBA" id="ARBA00022825"/>
    </source>
</evidence>
<protein>
    <submittedName>
        <fullName evidence="6">Subtilisin-like serine protease protein</fullName>
    </submittedName>
</protein>
<dbReference type="GO" id="GO:0006508">
    <property type="term" value="P:proteolysis"/>
    <property type="evidence" value="ECO:0007669"/>
    <property type="project" value="UniProtKB-KW"/>
</dbReference>
<dbReference type="PROSITE" id="PS00138">
    <property type="entry name" value="SUBTILASE_SER"/>
    <property type="match status" value="1"/>
</dbReference>